<evidence type="ECO:0000256" key="5">
    <source>
        <dbReference type="ARBA" id="ARBA00022741"/>
    </source>
</evidence>
<dbReference type="InterPro" id="IPR017871">
    <property type="entry name" value="ABC_transporter-like_CS"/>
</dbReference>
<dbReference type="InterPro" id="IPR050086">
    <property type="entry name" value="MetN_ABC_transporter-like"/>
</dbReference>
<dbReference type="Gene3D" id="3.40.50.300">
    <property type="entry name" value="P-loop containing nucleotide triphosphate hydrolases"/>
    <property type="match status" value="1"/>
</dbReference>
<dbReference type="GO" id="GO:0005524">
    <property type="term" value="F:ATP binding"/>
    <property type="evidence" value="ECO:0007669"/>
    <property type="project" value="UniProtKB-KW"/>
</dbReference>
<feature type="domain" description="ABC transporter" evidence="10">
    <location>
        <begin position="23"/>
        <end position="267"/>
    </location>
</feature>
<name>A0ABP8XLC3_9MICC</name>
<proteinExistence type="inferred from homology"/>
<evidence type="ECO:0000256" key="8">
    <source>
        <dbReference type="ARBA" id="ARBA00023136"/>
    </source>
</evidence>
<dbReference type="InterPro" id="IPR030679">
    <property type="entry name" value="ABC_ATPase_HisP-typ"/>
</dbReference>
<dbReference type="InterPro" id="IPR003439">
    <property type="entry name" value="ABC_transporter-like_ATP-bd"/>
</dbReference>
<sequence length="277" mass="30601">MSSTAKDQKKSRRHDDRPSKGHVVIENVYKSFGDVRVLEGVSLDIKPGEVAAILGPSGSGKSTLLRTVNHLENIDAGRITIDGKMVGYEQRGEKLYELHEKEILRRRTNVGMVFQQFNLFPHLRVLDNVMEAQVSALGRSKAQARAKARELLKRVGLEDKELVFPRQLSGGQQQRVAIARTLALDPAVVLFDEPTSALDPELVGEVLDVIRDLASQGVTMLVVTHETGFARDVADTVIFMSDGVVVEQGPPREVFSAPKHERTRAFLGSVLEPAYNL</sequence>
<gene>
    <name evidence="11" type="ORF">GCM10025781_28600</name>
</gene>
<dbReference type="InterPro" id="IPR003593">
    <property type="entry name" value="AAA+_ATPase"/>
</dbReference>
<feature type="region of interest" description="Disordered" evidence="9">
    <location>
        <begin position="1"/>
        <end position="20"/>
    </location>
</feature>
<evidence type="ECO:0000313" key="12">
    <source>
        <dbReference type="Proteomes" id="UP001501446"/>
    </source>
</evidence>
<keyword evidence="12" id="KW-1185">Reference proteome</keyword>
<evidence type="ECO:0000256" key="4">
    <source>
        <dbReference type="ARBA" id="ARBA00022475"/>
    </source>
</evidence>
<evidence type="ECO:0000259" key="10">
    <source>
        <dbReference type="PROSITE" id="PS50893"/>
    </source>
</evidence>
<dbReference type="PROSITE" id="PS50893">
    <property type="entry name" value="ABC_TRANSPORTER_2"/>
    <property type="match status" value="1"/>
</dbReference>
<evidence type="ECO:0000313" key="11">
    <source>
        <dbReference type="EMBL" id="GAA4708126.1"/>
    </source>
</evidence>
<dbReference type="PIRSF" id="PIRSF039085">
    <property type="entry name" value="ABC_ATPase_HisP"/>
    <property type="match status" value="1"/>
</dbReference>
<dbReference type="SUPFAM" id="SSF52540">
    <property type="entry name" value="P-loop containing nucleoside triphosphate hydrolases"/>
    <property type="match status" value="1"/>
</dbReference>
<keyword evidence="7" id="KW-0029">Amino-acid transport</keyword>
<evidence type="ECO:0000256" key="7">
    <source>
        <dbReference type="ARBA" id="ARBA00022970"/>
    </source>
</evidence>
<comment type="subcellular location">
    <subcellularLocation>
        <location evidence="1">Cell membrane</location>
        <topology evidence="1">Peripheral membrane protein</topology>
    </subcellularLocation>
</comment>
<keyword evidence="5" id="KW-0547">Nucleotide-binding</keyword>
<dbReference type="PANTHER" id="PTHR43166:SF9">
    <property type="entry name" value="GLUTAMATE_ASPARTATE IMPORT ATP-BINDING PROTEIN GLTL"/>
    <property type="match status" value="1"/>
</dbReference>
<keyword evidence="3" id="KW-0813">Transport</keyword>
<comment type="caution">
    <text evidence="11">The sequence shown here is derived from an EMBL/GenBank/DDBJ whole genome shotgun (WGS) entry which is preliminary data.</text>
</comment>
<accession>A0ABP8XLC3</accession>
<evidence type="ECO:0000256" key="2">
    <source>
        <dbReference type="ARBA" id="ARBA00005417"/>
    </source>
</evidence>
<dbReference type="EMBL" id="BAABLN010000071">
    <property type="protein sequence ID" value="GAA4708126.1"/>
    <property type="molecule type" value="Genomic_DNA"/>
</dbReference>
<comment type="similarity">
    <text evidence="2">Belongs to the ABC transporter superfamily.</text>
</comment>
<keyword evidence="8" id="KW-0472">Membrane</keyword>
<dbReference type="CDD" id="cd03262">
    <property type="entry name" value="ABC_HisP_GlnQ"/>
    <property type="match status" value="1"/>
</dbReference>
<keyword evidence="4" id="KW-1003">Cell membrane</keyword>
<evidence type="ECO:0000256" key="3">
    <source>
        <dbReference type="ARBA" id="ARBA00022448"/>
    </source>
</evidence>
<dbReference type="Proteomes" id="UP001501446">
    <property type="component" value="Unassembled WGS sequence"/>
</dbReference>
<dbReference type="PANTHER" id="PTHR43166">
    <property type="entry name" value="AMINO ACID IMPORT ATP-BINDING PROTEIN"/>
    <property type="match status" value="1"/>
</dbReference>
<dbReference type="PROSITE" id="PS00211">
    <property type="entry name" value="ABC_TRANSPORTER_1"/>
    <property type="match status" value="1"/>
</dbReference>
<evidence type="ECO:0000256" key="6">
    <source>
        <dbReference type="ARBA" id="ARBA00022840"/>
    </source>
</evidence>
<evidence type="ECO:0000256" key="1">
    <source>
        <dbReference type="ARBA" id="ARBA00004202"/>
    </source>
</evidence>
<protein>
    <submittedName>
        <fullName evidence="11">Amino acid ABC transporter ATP-binding protein</fullName>
    </submittedName>
</protein>
<evidence type="ECO:0000256" key="9">
    <source>
        <dbReference type="SAM" id="MobiDB-lite"/>
    </source>
</evidence>
<dbReference type="Pfam" id="PF00005">
    <property type="entry name" value="ABC_tran"/>
    <property type="match status" value="1"/>
</dbReference>
<dbReference type="RefSeq" id="WP_303382967.1">
    <property type="nucleotide sequence ID" value="NZ_BAABLN010000071.1"/>
</dbReference>
<dbReference type="InterPro" id="IPR027417">
    <property type="entry name" value="P-loop_NTPase"/>
</dbReference>
<dbReference type="SMART" id="SM00382">
    <property type="entry name" value="AAA"/>
    <property type="match status" value="1"/>
</dbReference>
<reference evidence="12" key="1">
    <citation type="journal article" date="2019" name="Int. J. Syst. Evol. Microbiol.">
        <title>The Global Catalogue of Microorganisms (GCM) 10K type strain sequencing project: providing services to taxonomists for standard genome sequencing and annotation.</title>
        <authorList>
            <consortium name="The Broad Institute Genomics Platform"/>
            <consortium name="The Broad Institute Genome Sequencing Center for Infectious Disease"/>
            <person name="Wu L."/>
            <person name="Ma J."/>
        </authorList>
    </citation>
    <scope>NUCLEOTIDE SEQUENCE [LARGE SCALE GENOMIC DNA]</scope>
    <source>
        <strain evidence="12">JCM 18958</strain>
    </source>
</reference>
<organism evidence="11 12">
    <name type="scientific">Kocuria gwangalliensis</name>
    <dbReference type="NCBI Taxonomy" id="501592"/>
    <lineage>
        <taxon>Bacteria</taxon>
        <taxon>Bacillati</taxon>
        <taxon>Actinomycetota</taxon>
        <taxon>Actinomycetes</taxon>
        <taxon>Micrococcales</taxon>
        <taxon>Micrococcaceae</taxon>
        <taxon>Kocuria</taxon>
    </lineage>
</organism>
<keyword evidence="6 11" id="KW-0067">ATP-binding</keyword>